<proteinExistence type="predicted"/>
<reference evidence="3" key="1">
    <citation type="submission" date="2022-11" db="UniProtKB">
        <authorList>
            <consortium name="WormBaseParasite"/>
        </authorList>
    </citation>
    <scope>IDENTIFICATION</scope>
</reference>
<dbReference type="AlphaFoldDB" id="A0A914ZDR4"/>
<evidence type="ECO:0000313" key="3">
    <source>
        <dbReference type="WBParaSite" id="PSU_v2.g8414.t1"/>
    </source>
</evidence>
<evidence type="ECO:0000313" key="2">
    <source>
        <dbReference type="Proteomes" id="UP000887577"/>
    </source>
</evidence>
<name>A0A914ZDR4_9BILA</name>
<feature type="region of interest" description="Disordered" evidence="1">
    <location>
        <begin position="241"/>
        <end position="280"/>
    </location>
</feature>
<feature type="region of interest" description="Disordered" evidence="1">
    <location>
        <begin position="182"/>
        <end position="207"/>
    </location>
</feature>
<keyword evidence="2" id="KW-1185">Reference proteome</keyword>
<organism evidence="2 3">
    <name type="scientific">Panagrolaimus superbus</name>
    <dbReference type="NCBI Taxonomy" id="310955"/>
    <lineage>
        <taxon>Eukaryota</taxon>
        <taxon>Metazoa</taxon>
        <taxon>Ecdysozoa</taxon>
        <taxon>Nematoda</taxon>
        <taxon>Chromadorea</taxon>
        <taxon>Rhabditida</taxon>
        <taxon>Tylenchina</taxon>
        <taxon>Panagrolaimomorpha</taxon>
        <taxon>Panagrolaimoidea</taxon>
        <taxon>Panagrolaimidae</taxon>
        <taxon>Panagrolaimus</taxon>
    </lineage>
</organism>
<accession>A0A914ZDR4</accession>
<dbReference type="WBParaSite" id="PSU_v2.g8414.t1">
    <property type="protein sequence ID" value="PSU_v2.g8414.t1"/>
    <property type="gene ID" value="PSU_v2.g8414"/>
</dbReference>
<dbReference type="Proteomes" id="UP000887577">
    <property type="component" value="Unplaced"/>
</dbReference>
<sequence length="280" mass="30742">MTRIADLNADQLAHHALNIFIAQGRHVEGARVIYRALQLDPHHPGALRCLSDFLAHEGTEPFAAVTLEHALSGAVPLNDDARRMLDDLRFLDIWSWGFSRHVSGEANLSGEAFKLREDFVFDGPAYAAFLNTVTEPAGSLQGAFQAAVRICGLMSGLLRHAEKDNPAFDDVLRSSDFVNSWQDQHAATSPQGQRQVPARQDRDPPHLPYADPFARWLHRHLPWRSRLPAAVAAACTADRHRVRAGHQPGRTRLGAGSLLHQPAGGAAQLGYRSGGRPYLA</sequence>
<feature type="compositionally biased region" description="Polar residues" evidence="1">
    <location>
        <begin position="182"/>
        <end position="194"/>
    </location>
</feature>
<dbReference type="InterPro" id="IPR011990">
    <property type="entry name" value="TPR-like_helical_dom_sf"/>
</dbReference>
<protein>
    <submittedName>
        <fullName evidence="3">Tetratricopeptide repeat protein</fullName>
    </submittedName>
</protein>
<evidence type="ECO:0000256" key="1">
    <source>
        <dbReference type="SAM" id="MobiDB-lite"/>
    </source>
</evidence>
<dbReference type="Gene3D" id="1.25.40.10">
    <property type="entry name" value="Tetratricopeptide repeat domain"/>
    <property type="match status" value="1"/>
</dbReference>